<name>W6N6B7_CLOTY</name>
<dbReference type="InterPro" id="IPR029033">
    <property type="entry name" value="His_PPase_superfam"/>
</dbReference>
<comment type="caution">
    <text evidence="1">The sequence shown here is derived from an EMBL/GenBank/DDBJ whole genome shotgun (WGS) entry which is preliminary data.</text>
</comment>
<dbReference type="Gene3D" id="3.40.50.1240">
    <property type="entry name" value="Phosphoglycerate mutase-like"/>
    <property type="match status" value="1"/>
</dbReference>
<evidence type="ECO:0000313" key="1">
    <source>
        <dbReference type="EMBL" id="CDL90809.1"/>
    </source>
</evidence>
<organism evidence="1 2">
    <name type="scientific">Clostridium tyrobutyricum DIVETGP</name>
    <dbReference type="NCBI Taxonomy" id="1408889"/>
    <lineage>
        <taxon>Bacteria</taxon>
        <taxon>Bacillati</taxon>
        <taxon>Bacillota</taxon>
        <taxon>Clostridia</taxon>
        <taxon>Eubacteriales</taxon>
        <taxon>Clostridiaceae</taxon>
        <taxon>Clostridium</taxon>
    </lineage>
</organism>
<accession>W6N6B7</accession>
<keyword evidence="2" id="KW-1185">Reference proteome</keyword>
<sequence>MCNRNLNLKIACKRAKTAILSLIKIHEHERIVVVAHKGIIKAGLMGLLEWNLNMYNKIILLNTSICQLSFNESLTPSIFTLNDDSHLKWS</sequence>
<dbReference type="InterPro" id="IPR013078">
    <property type="entry name" value="His_Pase_superF_clade-1"/>
</dbReference>
<dbReference type="AlphaFoldDB" id="W6N6B7"/>
<reference evidence="1 2" key="1">
    <citation type="journal article" date="2015" name="Genome Announc.">
        <title>Draft Genome Sequence of Clostridium tyrobutyricum Strain DIVETGP, Isolated from Cow's Milk for Grana Padano Production.</title>
        <authorList>
            <person name="Soggiu A."/>
            <person name="Piras C."/>
            <person name="Gaiarsa S."/>
            <person name="Sassera D."/>
            <person name="Roncada P."/>
            <person name="Bendixen E."/>
            <person name="Brasca M."/>
            <person name="Bonizzi L."/>
        </authorList>
    </citation>
    <scope>NUCLEOTIDE SEQUENCE [LARGE SCALE GENOMIC DNA]</scope>
    <source>
        <strain evidence="1 2">DIVETGP</strain>
    </source>
</reference>
<dbReference type="SUPFAM" id="SSF53254">
    <property type="entry name" value="Phosphoglycerate mutase-like"/>
    <property type="match status" value="1"/>
</dbReference>
<evidence type="ECO:0000313" key="2">
    <source>
        <dbReference type="Proteomes" id="UP000019482"/>
    </source>
</evidence>
<dbReference type="Pfam" id="PF00300">
    <property type="entry name" value="His_Phos_1"/>
    <property type="match status" value="1"/>
</dbReference>
<proteinExistence type="predicted"/>
<gene>
    <name evidence="1" type="ORF">CTDIVETGP_0879</name>
</gene>
<dbReference type="EMBL" id="CBXI010000010">
    <property type="protein sequence ID" value="CDL90809.1"/>
    <property type="molecule type" value="Genomic_DNA"/>
</dbReference>
<dbReference type="Proteomes" id="UP000019482">
    <property type="component" value="Unassembled WGS sequence"/>
</dbReference>
<protein>
    <submittedName>
        <fullName evidence="1">Possible phosphoglycerate mutase</fullName>
    </submittedName>
</protein>